<dbReference type="EMBL" id="AAWS01000044">
    <property type="protein sequence ID" value="EAY25735.1"/>
    <property type="molecule type" value="Genomic_DNA"/>
</dbReference>
<name>A1ZV79_MICM2</name>
<evidence type="ECO:0000313" key="3">
    <source>
        <dbReference type="Proteomes" id="UP000004095"/>
    </source>
</evidence>
<keyword evidence="1" id="KW-0732">Signal</keyword>
<organism evidence="2 3">
    <name type="scientific">Microscilla marina ATCC 23134</name>
    <dbReference type="NCBI Taxonomy" id="313606"/>
    <lineage>
        <taxon>Bacteria</taxon>
        <taxon>Pseudomonadati</taxon>
        <taxon>Bacteroidota</taxon>
        <taxon>Cytophagia</taxon>
        <taxon>Cytophagales</taxon>
        <taxon>Microscillaceae</taxon>
        <taxon>Microscilla</taxon>
    </lineage>
</organism>
<gene>
    <name evidence="2" type="ORF">M23134_04909</name>
</gene>
<feature type="signal peptide" evidence="1">
    <location>
        <begin position="1"/>
        <end position="30"/>
    </location>
</feature>
<dbReference type="AlphaFoldDB" id="A1ZV79"/>
<dbReference type="OrthoDB" id="9812355at2"/>
<accession>A1ZV79</accession>
<evidence type="ECO:0000313" key="2">
    <source>
        <dbReference type="EMBL" id="EAY25735.1"/>
    </source>
</evidence>
<dbReference type="Gene3D" id="3.90.930.1">
    <property type="match status" value="1"/>
</dbReference>
<keyword evidence="3" id="KW-1185">Reference proteome</keyword>
<reference evidence="2 3" key="1">
    <citation type="submission" date="2007-01" db="EMBL/GenBank/DDBJ databases">
        <authorList>
            <person name="Haygood M."/>
            <person name="Podell S."/>
            <person name="Anderson C."/>
            <person name="Hopkinson B."/>
            <person name="Roe K."/>
            <person name="Barbeau K."/>
            <person name="Gaasterland T."/>
            <person name="Ferriera S."/>
            <person name="Johnson J."/>
            <person name="Kravitz S."/>
            <person name="Beeson K."/>
            <person name="Sutton G."/>
            <person name="Rogers Y.-H."/>
            <person name="Friedman R."/>
            <person name="Frazier M."/>
            <person name="Venter J.C."/>
        </authorList>
    </citation>
    <scope>NUCLEOTIDE SEQUENCE [LARGE SCALE GENOMIC DNA]</scope>
    <source>
        <strain evidence="2 3">ATCC 23134</strain>
    </source>
</reference>
<feature type="chain" id="PRO_5002642469" evidence="1">
    <location>
        <begin position="31"/>
        <end position="491"/>
    </location>
</feature>
<protein>
    <submittedName>
        <fullName evidence="2">Uncharacterized protein</fullName>
    </submittedName>
</protein>
<dbReference type="RefSeq" id="WP_002702288.1">
    <property type="nucleotide sequence ID" value="NZ_AAWS01000044.1"/>
</dbReference>
<dbReference type="Proteomes" id="UP000004095">
    <property type="component" value="Unassembled WGS sequence"/>
</dbReference>
<evidence type="ECO:0000256" key="1">
    <source>
        <dbReference type="SAM" id="SignalP"/>
    </source>
</evidence>
<proteinExistence type="predicted"/>
<sequence length="491" mass="58047">MLELKNDNKIYLFIFLLINCFYSLSSSAQAKVTQKRDTLVKGEMEANFGVYIEEYFYKDVLFQVKQYKFTKRGEKYLAAIAPIKNNKYHGRAVLYDEKGKPANIIWEWEHGDLKAIYKYYANGRLKRRYGYWVEISIRHGKFAYYYPNGQVSIQGRFDKNSLEGKYQEWDKKGRLKLKAQLKNGIEQDTTKIYKRGRLKVAYLPNRDGLYKQKITYRTDGSLKKIKPLSFDDKEHIPNSTAYCANTPVGMVSSTTHNQYNDQGKRHGDWLATNTTWNRYELVHYENGVLQGPCYFYSMDEVTTLFRGMMKNGKLKGLAKGYKGLQDDVVDSLYFKNNILERMKLHYPKVDIRFKKGLQEGSYWQNYPFKKLKARVPVSKGKIQGKLQLFNLKKQLVFEGQVKDNRWTQDTLRLYNTEGCCVKGYIYKDKLTFREFIYQPDGSVKDNGEQMLSMDNIYDFAFIRYDLVKNKLPLFYNVYTLYQPVSFWYEEN</sequence>
<comment type="caution">
    <text evidence="2">The sequence shown here is derived from an EMBL/GenBank/DDBJ whole genome shotgun (WGS) entry which is preliminary data.</text>
</comment>
<dbReference type="SUPFAM" id="SSF82185">
    <property type="entry name" value="Histone H3 K4-specific methyltransferase SET7/9 N-terminal domain"/>
    <property type="match status" value="3"/>
</dbReference>